<dbReference type="GeneID" id="66052759"/>
<dbReference type="GO" id="GO:0004620">
    <property type="term" value="F:phospholipase activity"/>
    <property type="evidence" value="ECO:0000318"/>
    <property type="project" value="GO_Central"/>
</dbReference>
<protein>
    <submittedName>
        <fullName evidence="2">Uncharacterized protein</fullName>
    </submittedName>
</protein>
<feature type="region of interest" description="Disordered" evidence="1">
    <location>
        <begin position="419"/>
        <end position="486"/>
    </location>
</feature>
<dbReference type="Proteomes" id="UP000006906">
    <property type="component" value="Chromosome 3"/>
</dbReference>
<dbReference type="SUPFAM" id="SSF48403">
    <property type="entry name" value="Ankyrin repeat"/>
    <property type="match status" value="1"/>
</dbReference>
<proteinExistence type="predicted"/>
<dbReference type="GO" id="GO:0016020">
    <property type="term" value="C:membrane"/>
    <property type="evidence" value="ECO:0000318"/>
    <property type="project" value="GO_Central"/>
</dbReference>
<dbReference type="OrthoDB" id="541334at2759"/>
<feature type="region of interest" description="Disordered" evidence="1">
    <location>
        <begin position="788"/>
        <end position="808"/>
    </location>
</feature>
<dbReference type="EMBL" id="CM008964">
    <property type="protein sequence ID" value="PNW84785.1"/>
    <property type="molecule type" value="Genomic_DNA"/>
</dbReference>
<sequence length="808" mass="85171">MDAQAGPLGEHGGRNILLPDIWRHIASFSTHNDIVLTIKPICRTLRDLFADQSGVRAFEAVPADAFILKWSDDGAHSRAAVAELTLKERRALLAATARSGVEANLQLLWRVWADHFPLRQDVYEAAASMGNVELFASLLDQDLNMTVQDMGFSVLEAAAGCKNHSRAMAMCRFLEEQGATMLAQRTPGIAAAAGNAVLAEWLLERVAPDAAAAVAAEIAAADGPRPHGLARQQQAAVIEDMLSHAASGLELHELQAFSCKHGGIGNLGSAIAGSIGSSNNGSSSSSAWRRYVLFHMICRASVSSGATWRDKVLWLHKQWVAECEAAALAAEARERRRAAAVTVEQQLALVAAGVRGVFATELGADVALGPVCLGLPDWKARVELMCGQLGCPWDAWQALMAAMECGNASAVREVLAPAGGADPAHRDEPGSDGSGVGEVSGGSTRAMPREAGGGAAGGSTSRGGGAGGGDAQGGVAGDGSSAGPQLRLRLAQPPDVRELYKMALHAASRPADEPGADRLGVLQALHERGLLPPRHPDSRPPPGVAVPAGAEAATYGSEPGSVSDSLSDEDEDERAHRASRRAARLAPRPVDGFASLLGHVVSCGSLAAVRWCVESVLGGAGSPEAVAQLGFGTLDRAAMVGSLPIMRYLVDDCGCPTDRLSPLAFTHACLSGSEALMEYLVLSKSCRMVAQEPDEPWLTVAAQGDVSTLACLERLGCPWRPSPSLAKQVLQRAEGGRVRCEAALRWLHRVKRCAINTRALRDVAAEFVHESSGSLDRELVMWGIQERGARGAEDEEEEEEDLEEFDGW</sequence>
<feature type="compositionally biased region" description="Acidic residues" evidence="1">
    <location>
        <begin position="793"/>
        <end position="808"/>
    </location>
</feature>
<dbReference type="PANTHER" id="PTHR12393:SF6">
    <property type="entry name" value="SPHINGOMYELIN PHOSPHODIESTERASE 2"/>
    <property type="match status" value="1"/>
</dbReference>
<organism evidence="2 3">
    <name type="scientific">Chlamydomonas reinhardtii</name>
    <name type="common">Chlamydomonas smithii</name>
    <dbReference type="NCBI Taxonomy" id="3055"/>
    <lineage>
        <taxon>Eukaryota</taxon>
        <taxon>Viridiplantae</taxon>
        <taxon>Chlorophyta</taxon>
        <taxon>core chlorophytes</taxon>
        <taxon>Chlorophyceae</taxon>
        <taxon>CS clade</taxon>
        <taxon>Chlamydomonadales</taxon>
        <taxon>Chlamydomonadaceae</taxon>
        <taxon>Chlamydomonas</taxon>
    </lineage>
</organism>
<gene>
    <name evidence="2" type="ORF">CHLRE_03g158650v5</name>
</gene>
<dbReference type="GO" id="GO:0071944">
    <property type="term" value="C:cell periphery"/>
    <property type="evidence" value="ECO:0000318"/>
    <property type="project" value="GO_Central"/>
</dbReference>
<dbReference type="AlphaFoldDB" id="A0A2K3DW81"/>
<dbReference type="PANTHER" id="PTHR12393">
    <property type="entry name" value="SPHINGOMYELIN PHOSPHODIESTERASE RELATED"/>
    <property type="match status" value="1"/>
</dbReference>
<feature type="region of interest" description="Disordered" evidence="1">
    <location>
        <begin position="530"/>
        <end position="583"/>
    </location>
</feature>
<dbReference type="GO" id="GO:0046513">
    <property type="term" value="P:ceramide biosynthetic process"/>
    <property type="evidence" value="ECO:0000318"/>
    <property type="project" value="GO_Central"/>
</dbReference>
<dbReference type="InParanoid" id="A0A2K3DW81"/>
<evidence type="ECO:0000313" key="3">
    <source>
        <dbReference type="Proteomes" id="UP000006906"/>
    </source>
</evidence>
<dbReference type="GO" id="GO:0005783">
    <property type="term" value="C:endoplasmic reticulum"/>
    <property type="evidence" value="ECO:0000318"/>
    <property type="project" value="GO_Central"/>
</dbReference>
<dbReference type="Gramene" id="PNW84785">
    <property type="protein sequence ID" value="PNW84785"/>
    <property type="gene ID" value="CHLRE_03g158650v5"/>
</dbReference>
<dbReference type="KEGG" id="cre:CHLRE_03g158650v5"/>
<reference evidence="2 3" key="1">
    <citation type="journal article" date="2007" name="Science">
        <title>The Chlamydomonas genome reveals the evolution of key animal and plant functions.</title>
        <authorList>
            <person name="Merchant S.S."/>
            <person name="Prochnik S.E."/>
            <person name="Vallon O."/>
            <person name="Harris E.H."/>
            <person name="Karpowicz S.J."/>
            <person name="Witman G.B."/>
            <person name="Terry A."/>
            <person name="Salamov A."/>
            <person name="Fritz-Laylin L.K."/>
            <person name="Marechal-Drouard L."/>
            <person name="Marshall W.F."/>
            <person name="Qu L.H."/>
            <person name="Nelson D.R."/>
            <person name="Sanderfoot A.A."/>
            <person name="Spalding M.H."/>
            <person name="Kapitonov V.V."/>
            <person name="Ren Q."/>
            <person name="Ferris P."/>
            <person name="Lindquist E."/>
            <person name="Shapiro H."/>
            <person name="Lucas S.M."/>
            <person name="Grimwood J."/>
            <person name="Schmutz J."/>
            <person name="Cardol P."/>
            <person name="Cerutti H."/>
            <person name="Chanfreau G."/>
            <person name="Chen C.L."/>
            <person name="Cognat V."/>
            <person name="Croft M.T."/>
            <person name="Dent R."/>
            <person name="Dutcher S."/>
            <person name="Fernandez E."/>
            <person name="Fukuzawa H."/>
            <person name="Gonzalez-Ballester D."/>
            <person name="Gonzalez-Halphen D."/>
            <person name="Hallmann A."/>
            <person name="Hanikenne M."/>
            <person name="Hippler M."/>
            <person name="Inwood W."/>
            <person name="Jabbari K."/>
            <person name="Kalanon M."/>
            <person name="Kuras R."/>
            <person name="Lefebvre P.A."/>
            <person name="Lemaire S.D."/>
            <person name="Lobanov A.V."/>
            <person name="Lohr M."/>
            <person name="Manuell A."/>
            <person name="Meier I."/>
            <person name="Mets L."/>
            <person name="Mittag M."/>
            <person name="Mittelmeier T."/>
            <person name="Moroney J.V."/>
            <person name="Moseley J."/>
            <person name="Napoli C."/>
            <person name="Nedelcu A.M."/>
            <person name="Niyogi K."/>
            <person name="Novoselov S.V."/>
            <person name="Paulsen I.T."/>
            <person name="Pazour G."/>
            <person name="Purton S."/>
            <person name="Ral J.P."/>
            <person name="Riano-Pachon D.M."/>
            <person name="Riekhof W."/>
            <person name="Rymarquis L."/>
            <person name="Schroda M."/>
            <person name="Stern D."/>
            <person name="Umen J."/>
            <person name="Willows R."/>
            <person name="Wilson N."/>
            <person name="Zimmer S.L."/>
            <person name="Allmer J."/>
            <person name="Balk J."/>
            <person name="Bisova K."/>
            <person name="Chen C.J."/>
            <person name="Elias M."/>
            <person name="Gendler K."/>
            <person name="Hauser C."/>
            <person name="Lamb M.R."/>
            <person name="Ledford H."/>
            <person name="Long J.C."/>
            <person name="Minagawa J."/>
            <person name="Page M.D."/>
            <person name="Pan J."/>
            <person name="Pootakham W."/>
            <person name="Roje S."/>
            <person name="Rose A."/>
            <person name="Stahlberg E."/>
            <person name="Terauchi A.M."/>
            <person name="Yang P."/>
            <person name="Ball S."/>
            <person name="Bowler C."/>
            <person name="Dieckmann C.L."/>
            <person name="Gladyshev V.N."/>
            <person name="Green P."/>
            <person name="Jorgensen R."/>
            <person name="Mayfield S."/>
            <person name="Mueller-Roeber B."/>
            <person name="Rajamani S."/>
            <person name="Sayre R.T."/>
            <person name="Brokstein P."/>
            <person name="Dubchak I."/>
            <person name="Goodstein D."/>
            <person name="Hornick L."/>
            <person name="Huang Y.W."/>
            <person name="Jhaveri J."/>
            <person name="Luo Y."/>
            <person name="Martinez D."/>
            <person name="Ngau W.C."/>
            <person name="Otillar B."/>
            <person name="Poliakov A."/>
            <person name="Porter A."/>
            <person name="Szajkowski L."/>
            <person name="Werner G."/>
            <person name="Zhou K."/>
            <person name="Grigoriev I.V."/>
            <person name="Rokhsar D.S."/>
            <person name="Grossman A.R."/>
        </authorList>
    </citation>
    <scope>NUCLEOTIDE SEQUENCE [LARGE SCALE GENOMIC DNA]</scope>
    <source>
        <strain evidence="3">CC-503</strain>
    </source>
</reference>
<evidence type="ECO:0000256" key="1">
    <source>
        <dbReference type="SAM" id="MobiDB-lite"/>
    </source>
</evidence>
<accession>A0A2K3DW81</accession>
<dbReference type="ExpressionAtlas" id="A0A2K3DW81">
    <property type="expression patterns" value="baseline"/>
</dbReference>
<dbReference type="SMR" id="A0A2K3DW81"/>
<keyword evidence="3" id="KW-1185">Reference proteome</keyword>
<feature type="compositionally biased region" description="Gly residues" evidence="1">
    <location>
        <begin position="451"/>
        <end position="477"/>
    </location>
</feature>
<dbReference type="InterPro" id="IPR036770">
    <property type="entry name" value="Ankyrin_rpt-contain_sf"/>
</dbReference>
<dbReference type="RefSeq" id="XP_042925780.1">
    <property type="nucleotide sequence ID" value="XM_043060651.1"/>
</dbReference>
<evidence type="ECO:0000313" key="2">
    <source>
        <dbReference type="EMBL" id="PNW84785.1"/>
    </source>
</evidence>
<dbReference type="GO" id="GO:0030149">
    <property type="term" value="P:sphingolipid catabolic process"/>
    <property type="evidence" value="ECO:0000318"/>
    <property type="project" value="GO_Central"/>
</dbReference>
<name>A0A2K3DW81_CHLRE</name>